<proteinExistence type="predicted"/>
<evidence type="ECO:0000313" key="2">
    <source>
        <dbReference type="Proteomes" id="UP000055024"/>
    </source>
</evidence>
<dbReference type="EMBL" id="JYDP01006443">
    <property type="protein sequence ID" value="KRY81972.1"/>
    <property type="molecule type" value="Genomic_DNA"/>
</dbReference>
<evidence type="ECO:0000313" key="1">
    <source>
        <dbReference type="EMBL" id="KRY81972.1"/>
    </source>
</evidence>
<organism evidence="1 2">
    <name type="scientific">Trichinella zimbabwensis</name>
    <dbReference type="NCBI Taxonomy" id="268475"/>
    <lineage>
        <taxon>Eukaryota</taxon>
        <taxon>Metazoa</taxon>
        <taxon>Ecdysozoa</taxon>
        <taxon>Nematoda</taxon>
        <taxon>Enoplea</taxon>
        <taxon>Dorylaimia</taxon>
        <taxon>Trichinellida</taxon>
        <taxon>Trichinellidae</taxon>
        <taxon>Trichinella</taxon>
    </lineage>
</organism>
<dbReference type="AlphaFoldDB" id="A0A0V1F7C5"/>
<name>A0A0V1F7C5_9BILA</name>
<keyword evidence="2" id="KW-1185">Reference proteome</keyword>
<reference evidence="1 2" key="1">
    <citation type="submission" date="2015-01" db="EMBL/GenBank/DDBJ databases">
        <title>Evolution of Trichinella species and genotypes.</title>
        <authorList>
            <person name="Korhonen P.K."/>
            <person name="Edoardo P."/>
            <person name="Giuseppe L.R."/>
            <person name="Gasser R.B."/>
        </authorList>
    </citation>
    <scope>NUCLEOTIDE SEQUENCE [LARGE SCALE GENOMIC DNA]</scope>
    <source>
        <strain evidence="1">ISS1029</strain>
    </source>
</reference>
<accession>A0A0V1F7C5</accession>
<sequence length="36" mass="4042">MEKLLQMSFMPINLGTVETAVTDIAHLVGQDRVVRK</sequence>
<dbReference type="Proteomes" id="UP000055024">
    <property type="component" value="Unassembled WGS sequence"/>
</dbReference>
<protein>
    <submittedName>
        <fullName evidence="1">Uncharacterized protein</fullName>
    </submittedName>
</protein>
<comment type="caution">
    <text evidence="1">The sequence shown here is derived from an EMBL/GenBank/DDBJ whole genome shotgun (WGS) entry which is preliminary data.</text>
</comment>
<gene>
    <name evidence="1" type="ORF">T11_10481</name>
</gene>